<evidence type="ECO:0000313" key="4">
    <source>
        <dbReference type="EMBL" id="OFV67182.1"/>
    </source>
</evidence>
<organism evidence="4 5">
    <name type="scientific">Candidatus Syntropharchaeum caldarium</name>
    <dbReference type="NCBI Taxonomy" id="1838285"/>
    <lineage>
        <taxon>Archaea</taxon>
        <taxon>Methanobacteriati</taxon>
        <taxon>Methanobacteriota</taxon>
        <taxon>Stenosarchaea group</taxon>
        <taxon>Methanomicrobia</taxon>
        <taxon>Methanosarcinales</taxon>
        <taxon>ANME-2 cluster</taxon>
        <taxon>Candidatus Syntropharchaeum</taxon>
    </lineage>
</organism>
<evidence type="ECO:0000256" key="2">
    <source>
        <dbReference type="ARBA" id="ARBA00022649"/>
    </source>
</evidence>
<gene>
    <name evidence="4" type="ORF">SCAL_001716</name>
</gene>
<dbReference type="AlphaFoldDB" id="A0A1F2P852"/>
<comment type="similarity">
    <text evidence="1 3">Belongs to the UPF0165 family.</text>
</comment>
<sequence length="62" mass="7349">MIIKAVYENNVLKPLEKLDLKEGEVVEIEVRSGMTRRMLGIVKCWEGLEEVHEEYEFDIHRC</sequence>
<accession>A0A1F2P852</accession>
<dbReference type="STRING" id="1838285.SCAL_001716"/>
<keyword evidence="5" id="KW-1185">Reference proteome</keyword>
<reference evidence="4" key="1">
    <citation type="submission" date="2016-05" db="EMBL/GenBank/DDBJ databases">
        <title>Microbial consortia oxidize butane by reversing methanogenesis.</title>
        <authorList>
            <person name="Laso-Perez R."/>
            <person name="Richter M."/>
            <person name="Wegener G."/>
            <person name="Musat F."/>
        </authorList>
    </citation>
    <scope>NUCLEOTIDE SEQUENCE [LARGE SCALE GENOMIC DNA]</scope>
    <source>
        <strain evidence="4">BOX2</strain>
    </source>
</reference>
<dbReference type="Pfam" id="PF01954">
    <property type="entry name" value="AF2212-like"/>
    <property type="match status" value="1"/>
</dbReference>
<comment type="function">
    <text evidence="3">Antitoxin component of a type II toxin-antitoxin (TA) system.</text>
</comment>
<dbReference type="Gene3D" id="4.10.1150.10">
    <property type="entry name" value="AF2212/PG0164-like"/>
    <property type="match status" value="1"/>
</dbReference>
<keyword evidence="2 3" id="KW-1277">Toxin-antitoxin system</keyword>
<evidence type="ECO:0000256" key="1">
    <source>
        <dbReference type="ARBA" id="ARBA00006615"/>
    </source>
</evidence>
<name>A0A1F2P852_9EURY</name>
<comment type="caution">
    <text evidence="4">The sequence shown here is derived from an EMBL/GenBank/DDBJ whole genome shotgun (WGS) entry which is preliminary data.</text>
</comment>
<dbReference type="EMBL" id="LYOS01000007">
    <property type="protein sequence ID" value="OFV67182.1"/>
    <property type="molecule type" value="Genomic_DNA"/>
</dbReference>
<dbReference type="Proteomes" id="UP000186940">
    <property type="component" value="Unassembled WGS sequence"/>
</dbReference>
<proteinExistence type="inferred from homology"/>
<evidence type="ECO:0000256" key="3">
    <source>
        <dbReference type="RuleBase" id="RU368051"/>
    </source>
</evidence>
<dbReference type="InterPro" id="IPR008203">
    <property type="entry name" value="AF2212-like"/>
</dbReference>
<dbReference type="InterPro" id="IPR024069">
    <property type="entry name" value="AF2212-like_dom_sf"/>
</dbReference>
<dbReference type="SUPFAM" id="SSF141694">
    <property type="entry name" value="AF2212/PG0164-like"/>
    <property type="match status" value="1"/>
</dbReference>
<protein>
    <recommendedName>
        <fullName evidence="3">Antitoxin</fullName>
    </recommendedName>
</protein>
<evidence type="ECO:0000313" key="5">
    <source>
        <dbReference type="Proteomes" id="UP000186940"/>
    </source>
</evidence>